<evidence type="ECO:0000313" key="2">
    <source>
        <dbReference type="Proteomes" id="UP000186230"/>
    </source>
</evidence>
<dbReference type="EMBL" id="CP016359">
    <property type="protein sequence ID" value="APU69373.1"/>
    <property type="molecule type" value="Genomic_DNA"/>
</dbReference>
<dbReference type="Proteomes" id="UP000186230">
    <property type="component" value="Chromosome"/>
</dbReference>
<dbReference type="InterPro" id="IPR024311">
    <property type="entry name" value="Lipocalin-like"/>
</dbReference>
<dbReference type="AlphaFoldDB" id="A0A1L7I844"/>
<dbReference type="Pfam" id="PF13648">
    <property type="entry name" value="Lipocalin_4"/>
    <property type="match status" value="1"/>
</dbReference>
<accession>A0A1L7I844</accession>
<proteinExistence type="predicted"/>
<sequence>MKKFIVILAVLIVSCNQADPKEQLKNLNGYWEIDHVELEKDSVIKYGMSPYIDYIELKDSIGFRKKLKPEVTGEFIATENEEKISAKMEGHTLKLKYSTPYDQWEEEVLQATEENLVLMNSDGKTYYYKKYKPVISQENEEKE</sequence>
<name>A0A1L7I844_9FLAO</name>
<dbReference type="RefSeq" id="WP_083645048.1">
    <property type="nucleotide sequence ID" value="NZ_AMRU01000017.1"/>
</dbReference>
<dbReference type="STRING" id="1229726.GRFL_2649"/>
<evidence type="ECO:0000313" key="1">
    <source>
        <dbReference type="EMBL" id="APU69373.1"/>
    </source>
</evidence>
<gene>
    <name evidence="1" type="ORF">GRFL_2649</name>
</gene>
<organism evidence="1 2">
    <name type="scientific">Christiangramia flava JLT2011</name>
    <dbReference type="NCBI Taxonomy" id="1229726"/>
    <lineage>
        <taxon>Bacteria</taxon>
        <taxon>Pseudomonadati</taxon>
        <taxon>Bacteroidota</taxon>
        <taxon>Flavobacteriia</taxon>
        <taxon>Flavobacteriales</taxon>
        <taxon>Flavobacteriaceae</taxon>
        <taxon>Christiangramia</taxon>
    </lineage>
</organism>
<dbReference type="KEGG" id="gfl:GRFL_2649"/>
<keyword evidence="2" id="KW-1185">Reference proteome</keyword>
<dbReference type="OrthoDB" id="1143855at2"/>
<reference evidence="1 2" key="1">
    <citation type="submission" date="2016-07" db="EMBL/GenBank/DDBJ databases">
        <title>Multi-omics approach to identify versatile polysaccharide utilization systems of a marine flavobacterium Gramella flava.</title>
        <authorList>
            <person name="Tang K."/>
        </authorList>
    </citation>
    <scope>NUCLEOTIDE SEQUENCE [LARGE SCALE GENOMIC DNA]</scope>
    <source>
        <strain evidence="1 2">JLT2011</strain>
    </source>
</reference>
<dbReference type="PROSITE" id="PS51257">
    <property type="entry name" value="PROKAR_LIPOPROTEIN"/>
    <property type="match status" value="1"/>
</dbReference>
<protein>
    <submittedName>
        <fullName evidence="1">Uncharacterized protein</fullName>
    </submittedName>
</protein>